<keyword evidence="2" id="KW-1133">Transmembrane helix</keyword>
<dbReference type="EMBL" id="JARAWC010000167">
    <property type="protein sequence ID" value="MDX2967502.1"/>
    <property type="molecule type" value="Genomic_DNA"/>
</dbReference>
<dbReference type="AlphaFoldDB" id="A0AAP6ELN2"/>
<evidence type="ECO:0000256" key="2">
    <source>
        <dbReference type="SAM" id="Phobius"/>
    </source>
</evidence>
<dbReference type="RefSeq" id="WP_319061273.1">
    <property type="nucleotide sequence ID" value="NZ_JARAWC010000167.1"/>
</dbReference>
<evidence type="ECO:0000313" key="3">
    <source>
        <dbReference type="EMBL" id="MDX2967502.1"/>
    </source>
</evidence>
<proteinExistence type="predicted"/>
<sequence>MSKASEEAEEPSRASGACALAVLGGVVVAVAFAIDEAAGVLFVVTAGTAALWRSARRMSDSSATPPPQKGRPTCRECAGHTLLGVTPLEGQKGMSIYT</sequence>
<keyword evidence="2" id="KW-0812">Transmembrane</keyword>
<keyword evidence="2" id="KW-0472">Membrane</keyword>
<gene>
    <name evidence="3" type="ORF">PV399_48660</name>
</gene>
<protein>
    <submittedName>
        <fullName evidence="3">Uncharacterized protein</fullName>
    </submittedName>
</protein>
<comment type="caution">
    <text evidence="3">The sequence shown here is derived from an EMBL/GenBank/DDBJ whole genome shotgun (WGS) entry which is preliminary data.</text>
</comment>
<feature type="region of interest" description="Disordered" evidence="1">
    <location>
        <begin position="55"/>
        <end position="75"/>
    </location>
</feature>
<reference evidence="3" key="1">
    <citation type="journal article" date="2023" name="Microb. Genom.">
        <title>Mesoterricola silvestris gen. nov., sp. nov., Mesoterricola sediminis sp. nov., Geothrix oryzae sp. nov., Geothrix edaphica sp. nov., Geothrix rubra sp. nov., and Geothrix limicola sp. nov., six novel members of Acidobacteriota isolated from soils.</title>
        <authorList>
            <person name="Weisberg A.J."/>
            <person name="Pearce E."/>
            <person name="Kramer C.G."/>
            <person name="Chang J.H."/>
            <person name="Clarke C.R."/>
        </authorList>
    </citation>
    <scope>NUCLEOTIDE SEQUENCE</scope>
    <source>
        <strain evidence="3">NRRL_B-16521</strain>
    </source>
</reference>
<evidence type="ECO:0000256" key="1">
    <source>
        <dbReference type="SAM" id="MobiDB-lite"/>
    </source>
</evidence>
<feature type="transmembrane region" description="Helical" evidence="2">
    <location>
        <begin position="20"/>
        <end position="52"/>
    </location>
</feature>
<feature type="non-terminal residue" evidence="3">
    <location>
        <position position="98"/>
    </location>
</feature>
<name>A0AAP6ELN2_9ACTN</name>
<dbReference type="Proteomes" id="UP001282288">
    <property type="component" value="Unassembled WGS sequence"/>
</dbReference>
<organism evidence="3 4">
    <name type="scientific">Streptomyces acidiscabies</name>
    <dbReference type="NCBI Taxonomy" id="42234"/>
    <lineage>
        <taxon>Bacteria</taxon>
        <taxon>Bacillati</taxon>
        <taxon>Actinomycetota</taxon>
        <taxon>Actinomycetes</taxon>
        <taxon>Kitasatosporales</taxon>
        <taxon>Streptomycetaceae</taxon>
        <taxon>Streptomyces</taxon>
    </lineage>
</organism>
<accession>A0AAP6ELN2</accession>
<evidence type="ECO:0000313" key="4">
    <source>
        <dbReference type="Proteomes" id="UP001282288"/>
    </source>
</evidence>